<feature type="compositionally biased region" description="Basic residues" evidence="1">
    <location>
        <begin position="1118"/>
        <end position="1127"/>
    </location>
</feature>
<proteinExistence type="predicted"/>
<feature type="compositionally biased region" description="Basic residues" evidence="1">
    <location>
        <begin position="957"/>
        <end position="967"/>
    </location>
</feature>
<dbReference type="Proteomes" id="UP001153069">
    <property type="component" value="Unassembled WGS sequence"/>
</dbReference>
<reference evidence="2" key="1">
    <citation type="submission" date="2020-06" db="EMBL/GenBank/DDBJ databases">
        <authorList>
            <consortium name="Plant Systems Biology data submission"/>
        </authorList>
    </citation>
    <scope>NUCLEOTIDE SEQUENCE</scope>
    <source>
        <strain evidence="2">D6</strain>
    </source>
</reference>
<feature type="compositionally biased region" description="Low complexity" evidence="1">
    <location>
        <begin position="1056"/>
        <end position="1067"/>
    </location>
</feature>
<sequence length="1152" mass="124239">MAVCGSSESATRTNDSFHNGSSHHQKPVVARRRRSSGSSSVGGSVGSFDQPKKNMKRRSPRCISAAGGIPSRWLVDYRRKQAQLSANSLLRLQSLVDSTRKARPPPDNIDSYYYDTEEEEQDDNNRDSGEEGGDDGSDQEDQELRQQGSSGASISSSLSSLSTAGDPLPQRLSASRSLSPKPPSSRPLSPKPPTSRSLSPKPAPKKNSIKVPSDDPLEGDSEHSIGIHQVFTASAHTNDTGTTQDNSQSRYQRFSISVTISDYNEKIQFLLRNPEVVKAVRKALQQPTEEASESISHAHNNNTSNSSRSRRQIKCIIPHDRFQLPQMQAVRPEQRLSSGSASATGSALGYHHSGTNLAAKLHCIAEDYEVSHSEVFTPDEDSTTVTGDNNDNHSHHRQAKRRSTGQSWSSSCSSFAQDSFGGGSNNSSVEEDLDNSNNKNDNNHHHHSNAELDDDDRSETSTIASILSTTLLEGDDDEDDAEEEDIFLRVVVKRKEEKVQDVLNAIAATDDEDTVPSQRSDAQVATSTDEDSSSSSSSSESETEEVETDADSARASSSIASSTIQGSVASSTANGSLADRSTAYSVSESTIADSVAAVVTSLLDDGADDEEEEEELTETEFTYEGSNAALVADDDDDDDVTEFAHEDDDVSEFAEEDDTEAAYDEEAASFREVVAEFDESEAALDETETGEAEEPIEYASEVGEENTSKLTNGQPRRQLSEIREDADGPTDITERSTHESDAGSTRDGAEEPQTDGEDSCLTNNTDNSSQHNLTYGLSVYLSNHSPRRECSSRGLVKKADCGDSKTCMTASETSVSRSTNGCMDESAQTSNTNKTGSSKGTNATLRTYSSHRTAGTNRTSNSAPGALLTTSDRNHSCRSLSSTRSQLDESIHSRSSFSMDDLSRASSAPVEESRGSRRRRRPSLMLAESSRDTDVSGSSLITESEADDSTVGSSVDHRRRRPPRLSRSRSSDDLQPSTQTRSRRGSTRGPPMIRDKSGLIPRSNTPQGTLLRTRSGDLSGRPKGSSDARPRMPPRLASRDSSMGGGLAGSSRLTRSRSMMGASSSGMDRSRGLTRSRSGHRDSFMGGSKIKKWDSSSANKSGHGLSLLERHLHEGTAKAKKKSRGGRRTSVASRSHLQPSVASLSVPSLLAS</sequence>
<feature type="compositionally biased region" description="Low complexity" evidence="1">
    <location>
        <begin position="553"/>
        <end position="564"/>
    </location>
</feature>
<feature type="compositionally biased region" description="Polar residues" evidence="1">
    <location>
        <begin position="708"/>
        <end position="717"/>
    </location>
</feature>
<feature type="compositionally biased region" description="Acidic residues" evidence="1">
    <location>
        <begin position="541"/>
        <end position="550"/>
    </location>
</feature>
<gene>
    <name evidence="2" type="ORF">SEMRO_1367_G266740.1</name>
</gene>
<dbReference type="AlphaFoldDB" id="A0A9N8EMI5"/>
<feature type="compositionally biased region" description="Low complexity" evidence="1">
    <location>
        <begin position="619"/>
        <end position="631"/>
    </location>
</feature>
<feature type="compositionally biased region" description="Polar residues" evidence="1">
    <location>
        <begin position="565"/>
        <end position="575"/>
    </location>
</feature>
<feature type="compositionally biased region" description="Basic and acidic residues" evidence="1">
    <location>
        <begin position="718"/>
        <end position="741"/>
    </location>
</feature>
<feature type="compositionally biased region" description="Polar residues" evidence="1">
    <location>
        <begin position="288"/>
        <end position="299"/>
    </location>
</feature>
<feature type="region of interest" description="Disordered" evidence="1">
    <location>
        <begin position="784"/>
        <end position="1152"/>
    </location>
</feature>
<feature type="compositionally biased region" description="Low complexity" evidence="1">
    <location>
        <begin position="404"/>
        <end position="419"/>
    </location>
</feature>
<feature type="region of interest" description="Disordered" evidence="1">
    <location>
        <begin position="95"/>
        <end position="222"/>
    </location>
</feature>
<feature type="compositionally biased region" description="Acidic residues" evidence="1">
    <location>
        <begin position="130"/>
        <end position="141"/>
    </location>
</feature>
<feature type="compositionally biased region" description="Basic residues" evidence="1">
    <location>
        <begin position="394"/>
        <end position="403"/>
    </location>
</feature>
<feature type="compositionally biased region" description="Pro residues" evidence="1">
    <location>
        <begin position="180"/>
        <end position="193"/>
    </location>
</feature>
<evidence type="ECO:0000313" key="2">
    <source>
        <dbReference type="EMBL" id="CAB9523020.1"/>
    </source>
</evidence>
<accession>A0A9N8EMI5</accession>
<feature type="region of interest" description="Disordered" evidence="1">
    <location>
        <begin position="602"/>
        <end position="771"/>
    </location>
</feature>
<feature type="compositionally biased region" description="Acidic residues" evidence="1">
    <location>
        <begin position="605"/>
        <end position="618"/>
    </location>
</feature>
<feature type="compositionally biased region" description="Low complexity" evidence="1">
    <location>
        <begin position="148"/>
        <end position="162"/>
    </location>
</feature>
<feature type="region of interest" description="Disordered" evidence="1">
    <location>
        <begin position="374"/>
        <end position="458"/>
    </location>
</feature>
<feature type="compositionally biased region" description="Acidic residues" evidence="1">
    <location>
        <begin position="632"/>
        <end position="667"/>
    </location>
</feature>
<feature type="compositionally biased region" description="Basic residues" evidence="1">
    <location>
        <begin position="21"/>
        <end position="35"/>
    </location>
</feature>
<feature type="compositionally biased region" description="Polar residues" evidence="1">
    <location>
        <begin position="806"/>
        <end position="885"/>
    </location>
</feature>
<feature type="compositionally biased region" description="Acidic residues" evidence="1">
    <location>
        <begin position="675"/>
        <end position="696"/>
    </location>
</feature>
<feature type="region of interest" description="Disordered" evidence="1">
    <location>
        <begin position="1"/>
        <end position="65"/>
    </location>
</feature>
<feature type="region of interest" description="Disordered" evidence="1">
    <location>
        <begin position="288"/>
        <end position="310"/>
    </location>
</feature>
<keyword evidence="3" id="KW-1185">Reference proteome</keyword>
<dbReference type="EMBL" id="CAICTM010001365">
    <property type="protein sequence ID" value="CAB9523020.1"/>
    <property type="molecule type" value="Genomic_DNA"/>
</dbReference>
<feature type="compositionally biased region" description="Basic and acidic residues" evidence="1">
    <location>
        <begin position="786"/>
        <end position="803"/>
    </location>
</feature>
<feature type="compositionally biased region" description="Polar residues" evidence="1">
    <location>
        <begin position="1002"/>
        <end position="1012"/>
    </location>
</feature>
<evidence type="ECO:0000313" key="3">
    <source>
        <dbReference type="Proteomes" id="UP001153069"/>
    </source>
</evidence>
<feature type="compositionally biased region" description="Polar residues" evidence="1">
    <location>
        <begin position="760"/>
        <end position="771"/>
    </location>
</feature>
<feature type="compositionally biased region" description="Low complexity" evidence="1">
    <location>
        <begin position="1139"/>
        <end position="1152"/>
    </location>
</feature>
<organism evidence="2 3">
    <name type="scientific">Seminavis robusta</name>
    <dbReference type="NCBI Taxonomy" id="568900"/>
    <lineage>
        <taxon>Eukaryota</taxon>
        <taxon>Sar</taxon>
        <taxon>Stramenopiles</taxon>
        <taxon>Ochrophyta</taxon>
        <taxon>Bacillariophyta</taxon>
        <taxon>Bacillariophyceae</taxon>
        <taxon>Bacillariophycidae</taxon>
        <taxon>Naviculales</taxon>
        <taxon>Naviculaceae</taxon>
        <taxon>Seminavis</taxon>
    </lineage>
</organism>
<comment type="caution">
    <text evidence="2">The sequence shown here is derived from an EMBL/GenBank/DDBJ whole genome shotgun (WGS) entry which is preliminary data.</text>
</comment>
<evidence type="ECO:0000256" key="1">
    <source>
        <dbReference type="SAM" id="MobiDB-lite"/>
    </source>
</evidence>
<feature type="region of interest" description="Disordered" evidence="1">
    <location>
        <begin position="506"/>
        <end position="590"/>
    </location>
</feature>
<feature type="compositionally biased region" description="Polar residues" evidence="1">
    <location>
        <begin position="1"/>
        <end position="20"/>
    </location>
</feature>
<name>A0A9N8EMI5_9STRA</name>
<feature type="compositionally biased region" description="Basic and acidic residues" evidence="1">
    <location>
        <begin position="1108"/>
        <end position="1117"/>
    </location>
</feature>
<protein>
    <submittedName>
        <fullName evidence="2">Uncharacterized protein</fullName>
    </submittedName>
</protein>